<dbReference type="PANTHER" id="PTHR12143">
    <property type="entry name" value="PEPTIDE N-GLYCANASE PNGASE -RELATED"/>
    <property type="match status" value="1"/>
</dbReference>
<dbReference type="SUPFAM" id="SSF48208">
    <property type="entry name" value="Six-hairpin glycosidases"/>
    <property type="match status" value="1"/>
</dbReference>
<dbReference type="InterPro" id="IPR041371">
    <property type="entry name" value="GH92_N"/>
</dbReference>
<dbReference type="InterPro" id="IPR014718">
    <property type="entry name" value="GH-type_carb-bd"/>
</dbReference>
<evidence type="ECO:0000259" key="2">
    <source>
        <dbReference type="Pfam" id="PF17678"/>
    </source>
</evidence>
<dbReference type="GO" id="GO:0005829">
    <property type="term" value="C:cytosol"/>
    <property type="evidence" value="ECO:0007669"/>
    <property type="project" value="TreeGrafter"/>
</dbReference>
<dbReference type="NCBIfam" id="TIGR01180">
    <property type="entry name" value="aman2_put"/>
    <property type="match status" value="1"/>
</dbReference>
<dbReference type="Gene3D" id="1.20.1610.10">
    <property type="entry name" value="alpha-1,2-mannosidases domains"/>
    <property type="match status" value="1"/>
</dbReference>
<dbReference type="InterPro" id="IPR050883">
    <property type="entry name" value="PNGase"/>
</dbReference>
<dbReference type="Proteomes" id="UP000224634">
    <property type="component" value="Unassembled WGS sequence"/>
</dbReference>
<dbReference type="FunFam" id="1.20.1610.10:FF:000002">
    <property type="entry name" value="Alpha-1,2-mannosidase family protein"/>
    <property type="match status" value="1"/>
</dbReference>
<dbReference type="InterPro" id="IPR012939">
    <property type="entry name" value="Glyco_hydro_92"/>
</dbReference>
<comment type="caution">
    <text evidence="3">The sequence shown here is derived from an EMBL/GenBank/DDBJ whole genome shotgun (WGS) entry which is preliminary data.</text>
</comment>
<evidence type="ECO:0000259" key="1">
    <source>
        <dbReference type="Pfam" id="PF07971"/>
    </source>
</evidence>
<dbReference type="AlphaFoldDB" id="A0A2B7YRB6"/>
<protein>
    <recommendedName>
        <fullName evidence="5">Alpha-1,2-mannosidase</fullName>
    </recommendedName>
</protein>
<accession>A0A2B7YRB6</accession>
<reference evidence="3 4" key="1">
    <citation type="submission" date="2017-10" db="EMBL/GenBank/DDBJ databases">
        <title>Comparative genomics in systemic dimorphic fungi from Ajellomycetaceae.</title>
        <authorList>
            <person name="Munoz J.F."/>
            <person name="Mcewen J.G."/>
            <person name="Clay O.K."/>
            <person name="Cuomo C.A."/>
        </authorList>
    </citation>
    <scope>NUCLEOTIDE SEQUENCE [LARGE SCALE GENOMIC DNA]</scope>
    <source>
        <strain evidence="3 4">UAMH7299</strain>
    </source>
</reference>
<dbReference type="GO" id="GO:0006516">
    <property type="term" value="P:glycoprotein catabolic process"/>
    <property type="evidence" value="ECO:0007669"/>
    <property type="project" value="TreeGrafter"/>
</dbReference>
<feature type="domain" description="Glycosyl hydrolase family 92" evidence="1">
    <location>
        <begin position="306"/>
        <end position="786"/>
    </location>
</feature>
<dbReference type="OrthoDB" id="449263at2759"/>
<dbReference type="FunFam" id="1.20.1050.60:FF:000002">
    <property type="entry name" value="Glycosyl hydrolase family 92"/>
    <property type="match status" value="1"/>
</dbReference>
<dbReference type="Gene3D" id="1.20.1050.60">
    <property type="entry name" value="alpha-1,2-mannosidase"/>
    <property type="match status" value="1"/>
</dbReference>
<dbReference type="GO" id="GO:0030246">
    <property type="term" value="F:carbohydrate binding"/>
    <property type="evidence" value="ECO:0007669"/>
    <property type="project" value="InterPro"/>
</dbReference>
<proteinExistence type="predicted"/>
<dbReference type="GO" id="GO:0005975">
    <property type="term" value="P:carbohydrate metabolic process"/>
    <property type="evidence" value="ECO:0007669"/>
    <property type="project" value="InterPro"/>
</dbReference>
<dbReference type="GO" id="GO:0000224">
    <property type="term" value="F:peptide-N4-(N-acetyl-beta-glucosaminyl)asparagine amidase activity"/>
    <property type="evidence" value="ECO:0007669"/>
    <property type="project" value="TreeGrafter"/>
</dbReference>
<name>A0A2B7YRB6_POLH7</name>
<dbReference type="Pfam" id="PF17678">
    <property type="entry name" value="Glyco_hydro_92N"/>
    <property type="match status" value="1"/>
</dbReference>
<gene>
    <name evidence="3" type="ORF">AJ80_02382</name>
</gene>
<feature type="domain" description="Glycosyl hydrolase family 92 N-terminal" evidence="2">
    <location>
        <begin position="56"/>
        <end position="300"/>
    </location>
</feature>
<dbReference type="PANTHER" id="PTHR12143:SF42">
    <property type="entry name" value="PUTATIVE SUBFAMILY (AFU_ORTHOLOGUE AFUA_6G13760)-RELATED"/>
    <property type="match status" value="1"/>
</dbReference>
<organism evidence="3 4">
    <name type="scientific">Polytolypa hystricis (strain UAMH7299)</name>
    <dbReference type="NCBI Taxonomy" id="1447883"/>
    <lineage>
        <taxon>Eukaryota</taxon>
        <taxon>Fungi</taxon>
        <taxon>Dikarya</taxon>
        <taxon>Ascomycota</taxon>
        <taxon>Pezizomycotina</taxon>
        <taxon>Eurotiomycetes</taxon>
        <taxon>Eurotiomycetidae</taxon>
        <taxon>Onygenales</taxon>
        <taxon>Onygenales incertae sedis</taxon>
        <taxon>Polytolypa</taxon>
    </lineage>
</organism>
<dbReference type="EMBL" id="PDNA01000022">
    <property type="protein sequence ID" value="PGH23601.1"/>
    <property type="molecule type" value="Genomic_DNA"/>
</dbReference>
<dbReference type="InterPro" id="IPR008928">
    <property type="entry name" value="6-hairpin_glycosidase_sf"/>
</dbReference>
<sequence>MDRATFVDDLYKLASFLSGSISETITMLPSKLLACVIGVLAAQASSKAPDNVLDSIDPLIGTINGGHVFPGATLPFGMAKAGPDTDGDNQGGFDSASTLVTGFSHMHDSGTGGGASMGNFPIFPQGNCPDDNITNCKFSVNDRSIGWKKDSIRARAGYFALSLDNSIFAEMTVTNHSALYRFTYPETPKETLPLNPLILVDTIDLSRSRATATLTIDPETGRTTGRGHYSPSFGTGRYTLYFCTDVKGASIRDIGTFQEAKPELSETEARVVGRANSGGTFVRFNTPEKDNQILVRVGLSFISVEKACANAENENPDFDFEATVATAEAEWKKKLDVVSIKTGGVDRDFEVMFWSGIYRTMISPQDYTDENPLWESDEPYYDSFYCIWDSFRTIHPLLTILDPHSQTLIVRSLIDIYRHTGYLPDCRMTFCKGYTQGGSNADSLLVDSFVKGLTDGIDWVTGYQALLKDARVQPPNWLLEGRGGIQFWNSLGYIPIDGRDSLGTGLYSRSVSRSVEYAYNDFCIAQVSKARGHKEDYETFSKSAENWQNLFKENQTSAINGVDTGFVGFMQPRLLDGSWAYQDPIRCSPLLEPHSCYLNADGGESYEGSLWLYTFYVPQDMASLVKTLGGPKKFTSRLDFLHESGLHDMGNEPAFLPVYQYHYAGRPGLSAHRAHAYIPSQFNHSLGGIPGNDDGGAMGSFIAFAMLGLYPVAGQDVYLITPPFFEEVSILNSATGKVATIRNVNFDPKYEAIYIQSAKLNGKPWHRNWLGHDFFRDGGVLELRLGRKESKWGTREKDLPPSMSTGGFF</sequence>
<dbReference type="Pfam" id="PF07971">
    <property type="entry name" value="Glyco_hydro_92"/>
    <property type="match status" value="1"/>
</dbReference>
<dbReference type="Gene3D" id="2.70.98.10">
    <property type="match status" value="1"/>
</dbReference>
<keyword evidence="4" id="KW-1185">Reference proteome</keyword>
<dbReference type="Gene3D" id="3.30.2080.10">
    <property type="entry name" value="GH92 mannosidase domain"/>
    <property type="match status" value="1"/>
</dbReference>
<evidence type="ECO:0008006" key="5">
    <source>
        <dbReference type="Google" id="ProtNLM"/>
    </source>
</evidence>
<dbReference type="FunFam" id="3.30.2080.10:FF:000001">
    <property type="entry name" value="Alpha-1,2-mannosidase subfamily"/>
    <property type="match status" value="1"/>
</dbReference>
<dbReference type="STRING" id="1447883.A0A2B7YRB6"/>
<dbReference type="InterPro" id="IPR005887">
    <property type="entry name" value="GH92_a_mannosidase_put"/>
</dbReference>
<evidence type="ECO:0000313" key="4">
    <source>
        <dbReference type="Proteomes" id="UP000224634"/>
    </source>
</evidence>
<evidence type="ECO:0000313" key="3">
    <source>
        <dbReference type="EMBL" id="PGH23601.1"/>
    </source>
</evidence>
<dbReference type="GO" id="GO:0005634">
    <property type="term" value="C:nucleus"/>
    <property type="evidence" value="ECO:0007669"/>
    <property type="project" value="TreeGrafter"/>
</dbReference>